<proteinExistence type="predicted"/>
<protein>
    <submittedName>
        <fullName evidence="2">Uncharacterized protein</fullName>
    </submittedName>
</protein>
<evidence type="ECO:0000313" key="3">
    <source>
        <dbReference type="Proteomes" id="UP000886523"/>
    </source>
</evidence>
<organism evidence="2 3">
    <name type="scientific">Hydnum rufescens UP504</name>
    <dbReference type="NCBI Taxonomy" id="1448309"/>
    <lineage>
        <taxon>Eukaryota</taxon>
        <taxon>Fungi</taxon>
        <taxon>Dikarya</taxon>
        <taxon>Basidiomycota</taxon>
        <taxon>Agaricomycotina</taxon>
        <taxon>Agaricomycetes</taxon>
        <taxon>Cantharellales</taxon>
        <taxon>Hydnaceae</taxon>
        <taxon>Hydnum</taxon>
    </lineage>
</organism>
<evidence type="ECO:0000256" key="1">
    <source>
        <dbReference type="SAM" id="Phobius"/>
    </source>
</evidence>
<evidence type="ECO:0000313" key="2">
    <source>
        <dbReference type="EMBL" id="KAF9519889.1"/>
    </source>
</evidence>
<sequence length="108" mass="12207">MSATKHRGSFLGRLVVLPVYRSAFFGLLFFSHPFLDPFSSYVFMNQIAPASCVRHPVIYQPNSPKGIVCSRPSHTCWSLRSREAFPCIYVENDSHALVISTLEAHSYL</sequence>
<gene>
    <name evidence="2" type="ORF">BS47DRAFT_1004539</name>
</gene>
<keyword evidence="3" id="KW-1185">Reference proteome</keyword>
<feature type="transmembrane region" description="Helical" evidence="1">
    <location>
        <begin position="12"/>
        <end position="35"/>
    </location>
</feature>
<dbReference type="AlphaFoldDB" id="A0A9P6B8T7"/>
<keyword evidence="1" id="KW-1133">Transmembrane helix</keyword>
<name>A0A9P6B8T7_9AGAM</name>
<accession>A0A9P6B8T7</accession>
<keyword evidence="1" id="KW-0812">Transmembrane</keyword>
<dbReference type="Proteomes" id="UP000886523">
    <property type="component" value="Unassembled WGS sequence"/>
</dbReference>
<keyword evidence="1" id="KW-0472">Membrane</keyword>
<comment type="caution">
    <text evidence="2">The sequence shown here is derived from an EMBL/GenBank/DDBJ whole genome shotgun (WGS) entry which is preliminary data.</text>
</comment>
<dbReference type="EMBL" id="MU128915">
    <property type="protein sequence ID" value="KAF9519889.1"/>
    <property type="molecule type" value="Genomic_DNA"/>
</dbReference>
<reference evidence="2" key="1">
    <citation type="journal article" date="2020" name="Nat. Commun.">
        <title>Large-scale genome sequencing of mycorrhizal fungi provides insights into the early evolution of symbiotic traits.</title>
        <authorList>
            <person name="Miyauchi S."/>
            <person name="Kiss E."/>
            <person name="Kuo A."/>
            <person name="Drula E."/>
            <person name="Kohler A."/>
            <person name="Sanchez-Garcia M."/>
            <person name="Morin E."/>
            <person name="Andreopoulos B."/>
            <person name="Barry K.W."/>
            <person name="Bonito G."/>
            <person name="Buee M."/>
            <person name="Carver A."/>
            <person name="Chen C."/>
            <person name="Cichocki N."/>
            <person name="Clum A."/>
            <person name="Culley D."/>
            <person name="Crous P.W."/>
            <person name="Fauchery L."/>
            <person name="Girlanda M."/>
            <person name="Hayes R.D."/>
            <person name="Keri Z."/>
            <person name="LaButti K."/>
            <person name="Lipzen A."/>
            <person name="Lombard V."/>
            <person name="Magnuson J."/>
            <person name="Maillard F."/>
            <person name="Murat C."/>
            <person name="Nolan M."/>
            <person name="Ohm R.A."/>
            <person name="Pangilinan J."/>
            <person name="Pereira M.F."/>
            <person name="Perotto S."/>
            <person name="Peter M."/>
            <person name="Pfister S."/>
            <person name="Riley R."/>
            <person name="Sitrit Y."/>
            <person name="Stielow J.B."/>
            <person name="Szollosi G."/>
            <person name="Zifcakova L."/>
            <person name="Stursova M."/>
            <person name="Spatafora J.W."/>
            <person name="Tedersoo L."/>
            <person name="Vaario L.M."/>
            <person name="Yamada A."/>
            <person name="Yan M."/>
            <person name="Wang P."/>
            <person name="Xu J."/>
            <person name="Bruns T."/>
            <person name="Baldrian P."/>
            <person name="Vilgalys R."/>
            <person name="Dunand C."/>
            <person name="Henrissat B."/>
            <person name="Grigoriev I.V."/>
            <person name="Hibbett D."/>
            <person name="Nagy L.G."/>
            <person name="Martin F.M."/>
        </authorList>
    </citation>
    <scope>NUCLEOTIDE SEQUENCE</scope>
    <source>
        <strain evidence="2">UP504</strain>
    </source>
</reference>